<reference evidence="3 4" key="1">
    <citation type="journal article" date="2021" name="Commun. Biol.">
        <title>The genome of Shorea leprosula (Dipterocarpaceae) highlights the ecological relevance of drought in aseasonal tropical rainforests.</title>
        <authorList>
            <person name="Ng K.K.S."/>
            <person name="Kobayashi M.J."/>
            <person name="Fawcett J.A."/>
            <person name="Hatakeyama M."/>
            <person name="Paape T."/>
            <person name="Ng C.H."/>
            <person name="Ang C.C."/>
            <person name="Tnah L.H."/>
            <person name="Lee C.T."/>
            <person name="Nishiyama T."/>
            <person name="Sese J."/>
            <person name="O'Brien M.J."/>
            <person name="Copetti D."/>
            <person name="Mohd Noor M.I."/>
            <person name="Ong R.C."/>
            <person name="Putra M."/>
            <person name="Sireger I.Z."/>
            <person name="Indrioko S."/>
            <person name="Kosugi Y."/>
            <person name="Izuno A."/>
            <person name="Isagi Y."/>
            <person name="Lee S.L."/>
            <person name="Shimizu K.K."/>
        </authorList>
    </citation>
    <scope>NUCLEOTIDE SEQUENCE [LARGE SCALE GENOMIC DNA]</scope>
    <source>
        <strain evidence="3">214</strain>
    </source>
</reference>
<evidence type="ECO:0000256" key="1">
    <source>
        <dbReference type="SAM" id="MobiDB-lite"/>
    </source>
</evidence>
<dbReference type="Proteomes" id="UP001054252">
    <property type="component" value="Unassembled WGS sequence"/>
</dbReference>
<evidence type="ECO:0000313" key="4">
    <source>
        <dbReference type="Proteomes" id="UP001054252"/>
    </source>
</evidence>
<dbReference type="AlphaFoldDB" id="A0AAV5IBH8"/>
<keyword evidence="2" id="KW-0472">Membrane</keyword>
<keyword evidence="2" id="KW-1133">Transmembrane helix</keyword>
<name>A0AAV5IBH8_9ROSI</name>
<evidence type="ECO:0000256" key="2">
    <source>
        <dbReference type="SAM" id="Phobius"/>
    </source>
</evidence>
<feature type="transmembrane region" description="Helical" evidence="2">
    <location>
        <begin position="110"/>
        <end position="127"/>
    </location>
</feature>
<comment type="caution">
    <text evidence="3">The sequence shown here is derived from an EMBL/GenBank/DDBJ whole genome shotgun (WGS) entry which is preliminary data.</text>
</comment>
<proteinExistence type="predicted"/>
<protein>
    <submittedName>
        <fullName evidence="3">Uncharacterized protein</fullName>
    </submittedName>
</protein>
<dbReference type="EMBL" id="BPVZ01000009">
    <property type="protein sequence ID" value="GKU95278.1"/>
    <property type="molecule type" value="Genomic_DNA"/>
</dbReference>
<evidence type="ECO:0000313" key="3">
    <source>
        <dbReference type="EMBL" id="GKU95278.1"/>
    </source>
</evidence>
<keyword evidence="2" id="KW-0812">Transmembrane</keyword>
<accession>A0AAV5IBH8</accession>
<gene>
    <name evidence="3" type="ORF">SLEP1_g8657</name>
</gene>
<organism evidence="3 4">
    <name type="scientific">Rubroshorea leprosula</name>
    <dbReference type="NCBI Taxonomy" id="152421"/>
    <lineage>
        <taxon>Eukaryota</taxon>
        <taxon>Viridiplantae</taxon>
        <taxon>Streptophyta</taxon>
        <taxon>Embryophyta</taxon>
        <taxon>Tracheophyta</taxon>
        <taxon>Spermatophyta</taxon>
        <taxon>Magnoliopsida</taxon>
        <taxon>eudicotyledons</taxon>
        <taxon>Gunneridae</taxon>
        <taxon>Pentapetalae</taxon>
        <taxon>rosids</taxon>
        <taxon>malvids</taxon>
        <taxon>Malvales</taxon>
        <taxon>Dipterocarpaceae</taxon>
        <taxon>Rubroshorea</taxon>
    </lineage>
</organism>
<keyword evidence="4" id="KW-1185">Reference proteome</keyword>
<sequence length="128" mass="15066">MESAEQKRETHRRRRGFCTRGKEHPAAHIPATHICLLPAAEEDSHTERRERRSRPAAQPSCHPHLLFTSRKKKTQNRTNLLCELRTQDPNPIAEEPRYRPALLPDHRTPFGQLQFFIVWVLLFLNFLL</sequence>
<feature type="region of interest" description="Disordered" evidence="1">
    <location>
        <begin position="1"/>
        <end position="73"/>
    </location>
</feature>